<name>A0A385Z106_9PSED</name>
<proteinExistence type="predicted"/>
<evidence type="ECO:0000313" key="1">
    <source>
        <dbReference type="EMBL" id="AYC32726.1"/>
    </source>
</evidence>
<evidence type="ECO:0000313" key="2">
    <source>
        <dbReference type="Proteomes" id="UP000265560"/>
    </source>
</evidence>
<dbReference type="Proteomes" id="UP000265560">
    <property type="component" value="Chromosome"/>
</dbReference>
<dbReference type="RefSeq" id="WP_119893346.1">
    <property type="nucleotide sequence ID" value="NZ_CP032419.1"/>
</dbReference>
<sequence length="134" mass="14246">MTSIAKDRPFERWAPDIIPIPLAAGAHVFYGTIVAVDSEGFGVSGMESPDLTYAGAARATVDNSGGEDGELVVQVQRPTSYALKWVNDGTITQAHLLATAYILDNQTVTSTDGGGTRSPMGQIVRIEHDGVWVQ</sequence>
<organism evidence="1 2">
    <name type="scientific">Pseudomonas cavernae</name>
    <dbReference type="NCBI Taxonomy" id="2320867"/>
    <lineage>
        <taxon>Bacteria</taxon>
        <taxon>Pseudomonadati</taxon>
        <taxon>Pseudomonadota</taxon>
        <taxon>Gammaproteobacteria</taxon>
        <taxon>Pseudomonadales</taxon>
        <taxon>Pseudomonadaceae</taxon>
        <taxon>Pseudomonas</taxon>
    </lineage>
</organism>
<reference evidence="2" key="1">
    <citation type="submission" date="2018-09" db="EMBL/GenBank/DDBJ databases">
        <authorList>
            <person name="Zhu H."/>
        </authorList>
    </citation>
    <scope>NUCLEOTIDE SEQUENCE [LARGE SCALE GENOMIC DNA]</scope>
    <source>
        <strain evidence="2">K2W31S-8</strain>
    </source>
</reference>
<dbReference type="OrthoDB" id="5465205at2"/>
<dbReference type="AlphaFoldDB" id="A0A385Z106"/>
<accession>A0A385Z106</accession>
<gene>
    <name evidence="1" type="ORF">D3880_10150</name>
</gene>
<keyword evidence="2" id="KW-1185">Reference proteome</keyword>
<dbReference type="EMBL" id="CP032419">
    <property type="protein sequence ID" value="AYC32726.1"/>
    <property type="molecule type" value="Genomic_DNA"/>
</dbReference>
<protein>
    <submittedName>
        <fullName evidence="1">Uncharacterized protein</fullName>
    </submittedName>
</protein>
<dbReference type="KEGG" id="pcav:D3880_10150"/>